<dbReference type="CDD" id="cd00077">
    <property type="entry name" value="HDc"/>
    <property type="match status" value="1"/>
</dbReference>
<name>A0A4R6QR45_9BURK</name>
<gene>
    <name evidence="2" type="ORF">DES47_102964</name>
</gene>
<dbReference type="GO" id="GO:0008081">
    <property type="term" value="F:phosphoric diester hydrolase activity"/>
    <property type="evidence" value="ECO:0007669"/>
    <property type="project" value="UniProtKB-ARBA"/>
</dbReference>
<dbReference type="Proteomes" id="UP000295361">
    <property type="component" value="Unassembled WGS sequence"/>
</dbReference>
<sequence length="438" mass="47676">MKDRSSEPLIDVGQLKVGMFIHLDLGWMSHPFPLSSFKLTTEEQLATVRSLKLKQVRWSPSKSDLQADAEPIALPVASAEGAASPEPVAAAPAAPSAEELARQVHKDALKAQRDALNLCEKQYAEASTAFRQLIEMVPRQPTGSREQAEALTKALLAKMLGDSDLNIRLLSEGAGDRNTAHALNVSIISLLLARVFNMSADEMTDLGVGALLHDMGKLELPARVRSRDDGFSSAELQAYQTHVAKGVALAQKMGLSAGPLLVIAQHHENADGTGFPQRLNADRMSAAARIVALVNRFDGLCNPAIPAKSMTPHEALSLMFAQGRSRFDATMLNAFIRMMGVYPPGSAVQLTDDRFALVVAVNSSRPLKPRVMVHDPKVPREEALILNLETQPDLGIRRSLKPAMLPQSALDYLSPRQRVAYFFEPVVTRPETYQELAA</sequence>
<dbReference type="RefSeq" id="WP_133700613.1">
    <property type="nucleotide sequence ID" value="NZ_SNXS01000002.1"/>
</dbReference>
<proteinExistence type="predicted"/>
<evidence type="ECO:0000313" key="2">
    <source>
        <dbReference type="EMBL" id="TDP73217.1"/>
    </source>
</evidence>
<feature type="domain" description="HD-GYP" evidence="1">
    <location>
        <begin position="156"/>
        <end position="351"/>
    </location>
</feature>
<organism evidence="2 3">
    <name type="scientific">Roseateles toxinivorans</name>
    <dbReference type="NCBI Taxonomy" id="270368"/>
    <lineage>
        <taxon>Bacteria</taxon>
        <taxon>Pseudomonadati</taxon>
        <taxon>Pseudomonadota</taxon>
        <taxon>Betaproteobacteria</taxon>
        <taxon>Burkholderiales</taxon>
        <taxon>Sphaerotilaceae</taxon>
        <taxon>Roseateles</taxon>
    </lineage>
</organism>
<dbReference type="SUPFAM" id="SSF109604">
    <property type="entry name" value="HD-domain/PDEase-like"/>
    <property type="match status" value="1"/>
</dbReference>
<dbReference type="Gene3D" id="1.10.3210.10">
    <property type="entry name" value="Hypothetical protein af1432"/>
    <property type="match status" value="1"/>
</dbReference>
<comment type="caution">
    <text evidence="2">The sequence shown here is derived from an EMBL/GenBank/DDBJ whole genome shotgun (WGS) entry which is preliminary data.</text>
</comment>
<dbReference type="EMBL" id="SNXS01000002">
    <property type="protein sequence ID" value="TDP73217.1"/>
    <property type="molecule type" value="Genomic_DNA"/>
</dbReference>
<dbReference type="InterPro" id="IPR052020">
    <property type="entry name" value="Cyclic_di-GMP/3'3'-cGAMP_PDE"/>
</dbReference>
<evidence type="ECO:0000313" key="3">
    <source>
        <dbReference type="Proteomes" id="UP000295361"/>
    </source>
</evidence>
<dbReference type="PANTHER" id="PTHR45228:SF4">
    <property type="entry name" value="LIPOPROTEIN"/>
    <property type="match status" value="1"/>
</dbReference>
<evidence type="ECO:0000259" key="1">
    <source>
        <dbReference type="PROSITE" id="PS51832"/>
    </source>
</evidence>
<dbReference type="Pfam" id="PF13487">
    <property type="entry name" value="HD_5"/>
    <property type="match status" value="1"/>
</dbReference>
<dbReference type="OrthoDB" id="9774747at2"/>
<reference evidence="2 3" key="1">
    <citation type="submission" date="2019-03" db="EMBL/GenBank/DDBJ databases">
        <title>Genomic Encyclopedia of Type Strains, Phase IV (KMG-IV): sequencing the most valuable type-strain genomes for metagenomic binning, comparative biology and taxonomic classification.</title>
        <authorList>
            <person name="Goeker M."/>
        </authorList>
    </citation>
    <scope>NUCLEOTIDE SEQUENCE [LARGE SCALE GENOMIC DNA]</scope>
    <source>
        <strain evidence="2 3">DSM 16998</strain>
    </source>
</reference>
<dbReference type="InParanoid" id="A0A4R6QR45"/>
<dbReference type="InterPro" id="IPR021812">
    <property type="entry name" value="DUF3391"/>
</dbReference>
<keyword evidence="3" id="KW-1185">Reference proteome</keyword>
<dbReference type="PROSITE" id="PS51832">
    <property type="entry name" value="HD_GYP"/>
    <property type="match status" value="1"/>
</dbReference>
<dbReference type="InterPro" id="IPR003607">
    <property type="entry name" value="HD/PDEase_dom"/>
</dbReference>
<dbReference type="PANTHER" id="PTHR45228">
    <property type="entry name" value="CYCLIC DI-GMP PHOSPHODIESTERASE TM_0186-RELATED"/>
    <property type="match status" value="1"/>
</dbReference>
<dbReference type="InterPro" id="IPR037522">
    <property type="entry name" value="HD_GYP_dom"/>
</dbReference>
<dbReference type="Pfam" id="PF11871">
    <property type="entry name" value="DUF3391"/>
    <property type="match status" value="1"/>
</dbReference>
<dbReference type="AlphaFoldDB" id="A0A4R6QR45"/>
<accession>A0A4R6QR45</accession>
<dbReference type="SMART" id="SM00471">
    <property type="entry name" value="HDc"/>
    <property type="match status" value="1"/>
</dbReference>
<protein>
    <submittedName>
        <fullName evidence="2">HD-GYP domain-containing protein (C-di-GMP phosphodiesterase class II)</fullName>
    </submittedName>
</protein>